<keyword evidence="1" id="KW-0812">Transmembrane</keyword>
<keyword evidence="1" id="KW-0472">Membrane</keyword>
<feature type="transmembrane region" description="Helical" evidence="1">
    <location>
        <begin position="54"/>
        <end position="78"/>
    </location>
</feature>
<feature type="transmembrane region" description="Helical" evidence="1">
    <location>
        <begin position="84"/>
        <end position="106"/>
    </location>
</feature>
<sequence length="132" mass="14215">MNMQILFFIAGTLGIITGIFHSVLGEILIFRHLRNGELVPTLGAPPLRGRNIRIIWATWHLASVLGWAFAGVLIRLAFAPHNASLLPFILNAIIFANLGGSLLVLVGTKGRHPGWIALLATAVFTWIAASAS</sequence>
<name>A0A941DC01_9BURK</name>
<gene>
    <name evidence="2" type="ORF">KDM92_04850</name>
</gene>
<feature type="transmembrane region" description="Helical" evidence="1">
    <location>
        <begin position="6"/>
        <end position="33"/>
    </location>
</feature>
<proteinExistence type="predicted"/>
<dbReference type="EMBL" id="JAGSPM010000002">
    <property type="protein sequence ID" value="MBR7745899.1"/>
    <property type="molecule type" value="Genomic_DNA"/>
</dbReference>
<dbReference type="AlphaFoldDB" id="A0A941DC01"/>
<accession>A0A941DC01</accession>
<evidence type="ECO:0000313" key="3">
    <source>
        <dbReference type="Proteomes" id="UP000680158"/>
    </source>
</evidence>
<dbReference type="Proteomes" id="UP000680158">
    <property type="component" value="Unassembled WGS sequence"/>
</dbReference>
<evidence type="ECO:0000313" key="2">
    <source>
        <dbReference type="EMBL" id="MBR7745899.1"/>
    </source>
</evidence>
<evidence type="ECO:0000256" key="1">
    <source>
        <dbReference type="SAM" id="Phobius"/>
    </source>
</evidence>
<protein>
    <submittedName>
        <fullName evidence="2">Uncharacterized protein</fullName>
    </submittedName>
</protein>
<keyword evidence="3" id="KW-1185">Reference proteome</keyword>
<comment type="caution">
    <text evidence="2">The sequence shown here is derived from an EMBL/GenBank/DDBJ whole genome shotgun (WGS) entry which is preliminary data.</text>
</comment>
<reference evidence="2 3" key="1">
    <citation type="submission" date="2021-04" db="EMBL/GenBank/DDBJ databases">
        <title>novel species isolated from subtropical streams in China.</title>
        <authorList>
            <person name="Lu H."/>
        </authorList>
    </citation>
    <scope>NUCLEOTIDE SEQUENCE [LARGE SCALE GENOMIC DNA]</scope>
    <source>
        <strain evidence="2 3">BYS107W</strain>
    </source>
</reference>
<keyword evidence="1" id="KW-1133">Transmembrane helix</keyword>
<organism evidence="2 3">
    <name type="scientific">Undibacterium baiyunense</name>
    <dbReference type="NCBI Taxonomy" id="2828731"/>
    <lineage>
        <taxon>Bacteria</taxon>
        <taxon>Pseudomonadati</taxon>
        <taxon>Pseudomonadota</taxon>
        <taxon>Betaproteobacteria</taxon>
        <taxon>Burkholderiales</taxon>
        <taxon>Oxalobacteraceae</taxon>
        <taxon>Undibacterium</taxon>
    </lineage>
</organism>
<feature type="transmembrane region" description="Helical" evidence="1">
    <location>
        <begin position="113"/>
        <end position="131"/>
    </location>
</feature>